<organism evidence="3 4">
    <name type="scientific">Trichococcus shcherbakoviae</name>
    <dbReference type="NCBI Taxonomy" id="2094020"/>
    <lineage>
        <taxon>Bacteria</taxon>
        <taxon>Bacillati</taxon>
        <taxon>Bacillota</taxon>
        <taxon>Bacilli</taxon>
        <taxon>Lactobacillales</taxon>
        <taxon>Carnobacteriaceae</taxon>
        <taxon>Trichococcus</taxon>
    </lineage>
</organism>
<keyword evidence="2" id="KW-0804">Transcription</keyword>
<dbReference type="GO" id="GO:0003677">
    <property type="term" value="F:DNA binding"/>
    <property type="evidence" value="ECO:0007669"/>
    <property type="project" value="InterPro"/>
</dbReference>
<evidence type="ECO:0000256" key="2">
    <source>
        <dbReference type="ARBA" id="ARBA00023163"/>
    </source>
</evidence>
<dbReference type="InterPro" id="IPR014284">
    <property type="entry name" value="RNA_pol_sigma-70_dom"/>
</dbReference>
<keyword evidence="1" id="KW-0805">Transcription regulation</keyword>
<dbReference type="NCBIfam" id="TIGR02937">
    <property type="entry name" value="sigma70-ECF"/>
    <property type="match status" value="1"/>
</dbReference>
<reference evidence="4" key="1">
    <citation type="submission" date="2018-05" db="EMBL/GenBank/DDBJ databases">
        <authorList>
            <person name="Strepis N."/>
        </authorList>
    </citation>
    <scope>NUCLEOTIDE SEQUENCE [LARGE SCALE GENOMIC DNA]</scope>
</reference>
<proteinExistence type="predicted"/>
<dbReference type="AlphaFoldDB" id="A0A383TJ49"/>
<dbReference type="Proteomes" id="UP000262072">
    <property type="component" value="Unassembled WGS sequence"/>
</dbReference>
<evidence type="ECO:0008006" key="5">
    <source>
        <dbReference type="Google" id="ProtNLM"/>
    </source>
</evidence>
<evidence type="ECO:0000256" key="1">
    <source>
        <dbReference type="ARBA" id="ARBA00023015"/>
    </source>
</evidence>
<protein>
    <recommendedName>
        <fullName evidence="5">Sigma-70 family RNA polymerase sigma factor</fullName>
    </recommendedName>
</protein>
<sequence length="199" mass="23179">MSMHRALPCITPSTTYGGNAMNMKKRICTDEAATQLCDLYAGVIHHCLKKINRYPDHNDYDDFYQLGLITLFDTYETCLKDALVTENSFLFVSYAKQKIHWTFLDQIRKEQKKVSREAYLCEEELEEIPSTTSFEDQLEQTDLLQRLCACLTAEENAYLRDALEGLNITEIAKKQRISRKTLYKRRRQIQTKASPFLKA</sequence>
<dbReference type="EMBL" id="UNRR01000042">
    <property type="protein sequence ID" value="SYZ80038.1"/>
    <property type="molecule type" value="Genomic_DNA"/>
</dbReference>
<evidence type="ECO:0000313" key="3">
    <source>
        <dbReference type="EMBL" id="SYZ80038.1"/>
    </source>
</evidence>
<dbReference type="Gene3D" id="1.10.1740.10">
    <property type="match status" value="1"/>
</dbReference>
<name>A0A383TJ49_9LACT</name>
<dbReference type="GO" id="GO:0003700">
    <property type="term" value="F:DNA-binding transcription factor activity"/>
    <property type="evidence" value="ECO:0007669"/>
    <property type="project" value="InterPro"/>
</dbReference>
<dbReference type="InterPro" id="IPR016032">
    <property type="entry name" value="Sig_transdc_resp-reg_C-effctor"/>
</dbReference>
<dbReference type="SUPFAM" id="SSF46894">
    <property type="entry name" value="C-terminal effector domain of the bipartite response regulators"/>
    <property type="match status" value="1"/>
</dbReference>
<dbReference type="GO" id="GO:0006352">
    <property type="term" value="P:DNA-templated transcription initiation"/>
    <property type="evidence" value="ECO:0007669"/>
    <property type="project" value="InterPro"/>
</dbReference>
<gene>
    <name evidence="3" type="ORF">TART1_2914</name>
</gene>
<accession>A0A383TJ49</accession>
<evidence type="ECO:0000313" key="4">
    <source>
        <dbReference type="Proteomes" id="UP000262072"/>
    </source>
</evidence>